<name>E8R3K1_ISOPI</name>
<sequence>MNAPPHQPPSRQWLRDLPILAWMTIVLALYINAMTSAISFPPLHP</sequence>
<dbReference type="RefSeq" id="WP_013563857.1">
    <property type="nucleotide sequence ID" value="NC_014962.1"/>
</dbReference>
<evidence type="ECO:0000256" key="1">
    <source>
        <dbReference type="SAM" id="Phobius"/>
    </source>
</evidence>
<dbReference type="KEGG" id="ipa:Isop_0979"/>
<protein>
    <submittedName>
        <fullName evidence="2">Uncharacterized protein</fullName>
    </submittedName>
</protein>
<keyword evidence="1" id="KW-1133">Transmembrane helix</keyword>
<reference evidence="2 3" key="2">
    <citation type="journal article" date="2011" name="Stand. Genomic Sci.">
        <title>Complete genome sequence of Isosphaera pallida type strain (IS1B).</title>
        <authorList>
            <consortium name="US DOE Joint Genome Institute (JGI-PGF)"/>
            <person name="Goker M."/>
            <person name="Cleland D."/>
            <person name="Saunders E."/>
            <person name="Lapidus A."/>
            <person name="Nolan M."/>
            <person name="Lucas S."/>
            <person name="Hammon N."/>
            <person name="Deshpande S."/>
            <person name="Cheng J.F."/>
            <person name="Tapia R."/>
            <person name="Han C."/>
            <person name="Goodwin L."/>
            <person name="Pitluck S."/>
            <person name="Liolios K."/>
            <person name="Pagani I."/>
            <person name="Ivanova N."/>
            <person name="Mavromatis K."/>
            <person name="Pati A."/>
            <person name="Chen A."/>
            <person name="Palaniappan K."/>
            <person name="Land M."/>
            <person name="Hauser L."/>
            <person name="Chang Y.J."/>
            <person name="Jeffries C.D."/>
            <person name="Detter J.C."/>
            <person name="Beck B."/>
            <person name="Woyke T."/>
            <person name="Bristow J."/>
            <person name="Eisen J.A."/>
            <person name="Markowitz V."/>
            <person name="Hugenholtz P."/>
            <person name="Kyrpides N.C."/>
            <person name="Klenk H.P."/>
        </authorList>
    </citation>
    <scope>NUCLEOTIDE SEQUENCE [LARGE SCALE GENOMIC DNA]</scope>
    <source>
        <strain evidence="3">ATCC 43644 / DSM 9630 / IS1B</strain>
    </source>
</reference>
<accession>E8R3K1</accession>
<feature type="transmembrane region" description="Helical" evidence="1">
    <location>
        <begin position="20"/>
        <end position="40"/>
    </location>
</feature>
<evidence type="ECO:0000313" key="3">
    <source>
        <dbReference type="Proteomes" id="UP000008631"/>
    </source>
</evidence>
<dbReference type="HOGENOM" id="CLU_3200811_0_0_0"/>
<dbReference type="EMBL" id="CP002353">
    <property type="protein sequence ID" value="ADV61568.1"/>
    <property type="molecule type" value="Genomic_DNA"/>
</dbReference>
<dbReference type="STRING" id="575540.Isop_0979"/>
<dbReference type="AlphaFoldDB" id="E8R3K1"/>
<proteinExistence type="predicted"/>
<organism evidence="2 3">
    <name type="scientific">Isosphaera pallida (strain ATCC 43644 / DSM 9630 / IS1B)</name>
    <dbReference type="NCBI Taxonomy" id="575540"/>
    <lineage>
        <taxon>Bacteria</taxon>
        <taxon>Pseudomonadati</taxon>
        <taxon>Planctomycetota</taxon>
        <taxon>Planctomycetia</taxon>
        <taxon>Isosphaerales</taxon>
        <taxon>Isosphaeraceae</taxon>
        <taxon>Isosphaera</taxon>
    </lineage>
</organism>
<gene>
    <name evidence="2" type="ordered locus">Isop_0979</name>
</gene>
<reference key="1">
    <citation type="submission" date="2010-11" db="EMBL/GenBank/DDBJ databases">
        <title>The complete sequence of chromosome of Isophaera pallida ATCC 43644.</title>
        <authorList>
            <consortium name="US DOE Joint Genome Institute (JGI-PGF)"/>
            <person name="Lucas S."/>
            <person name="Copeland A."/>
            <person name="Lapidus A."/>
            <person name="Bruce D."/>
            <person name="Goodwin L."/>
            <person name="Pitluck S."/>
            <person name="Kyrpides N."/>
            <person name="Mavromatis K."/>
            <person name="Pagani I."/>
            <person name="Ivanova N."/>
            <person name="Saunders E."/>
            <person name="Brettin T."/>
            <person name="Detter J.C."/>
            <person name="Han C."/>
            <person name="Tapia R."/>
            <person name="Land M."/>
            <person name="Hauser L."/>
            <person name="Markowitz V."/>
            <person name="Cheng J.-F."/>
            <person name="Hugenholtz P."/>
            <person name="Woyke T."/>
            <person name="Wu D."/>
            <person name="Eisen J.A."/>
        </authorList>
    </citation>
    <scope>NUCLEOTIDE SEQUENCE</scope>
    <source>
        <strain>ATCC 43644</strain>
    </source>
</reference>
<evidence type="ECO:0000313" key="2">
    <source>
        <dbReference type="EMBL" id="ADV61568.1"/>
    </source>
</evidence>
<keyword evidence="1" id="KW-0812">Transmembrane</keyword>
<dbReference type="Proteomes" id="UP000008631">
    <property type="component" value="Chromosome"/>
</dbReference>
<dbReference type="InParanoid" id="E8R3K1"/>
<keyword evidence="1" id="KW-0472">Membrane</keyword>
<keyword evidence="3" id="KW-1185">Reference proteome</keyword>